<reference evidence="2 3" key="1">
    <citation type="journal article" date="2008" name="Nature">
        <title>The genome of the model beetle and pest Tribolium castaneum.</title>
        <authorList>
            <consortium name="Tribolium Genome Sequencing Consortium"/>
            <person name="Richards S."/>
            <person name="Gibbs R.A."/>
            <person name="Weinstock G.M."/>
            <person name="Brown S.J."/>
            <person name="Denell R."/>
            <person name="Beeman R.W."/>
            <person name="Gibbs R."/>
            <person name="Beeman R.W."/>
            <person name="Brown S.J."/>
            <person name="Bucher G."/>
            <person name="Friedrich M."/>
            <person name="Grimmelikhuijzen C.J."/>
            <person name="Klingler M."/>
            <person name="Lorenzen M."/>
            <person name="Richards S."/>
            <person name="Roth S."/>
            <person name="Schroder R."/>
            <person name="Tautz D."/>
            <person name="Zdobnov E.M."/>
            <person name="Muzny D."/>
            <person name="Gibbs R.A."/>
            <person name="Weinstock G.M."/>
            <person name="Attaway T."/>
            <person name="Bell S."/>
            <person name="Buhay C.J."/>
            <person name="Chandrabose M.N."/>
            <person name="Chavez D."/>
            <person name="Clerk-Blankenburg K.P."/>
            <person name="Cree A."/>
            <person name="Dao M."/>
            <person name="Davis C."/>
            <person name="Chacko J."/>
            <person name="Dinh H."/>
            <person name="Dugan-Rocha S."/>
            <person name="Fowler G."/>
            <person name="Garner T.T."/>
            <person name="Garnes J."/>
            <person name="Gnirke A."/>
            <person name="Hawes A."/>
            <person name="Hernandez J."/>
            <person name="Hines S."/>
            <person name="Holder M."/>
            <person name="Hume J."/>
            <person name="Jhangiani S.N."/>
            <person name="Joshi V."/>
            <person name="Khan Z.M."/>
            <person name="Jackson L."/>
            <person name="Kovar C."/>
            <person name="Kowis A."/>
            <person name="Lee S."/>
            <person name="Lewis L.R."/>
            <person name="Margolis J."/>
            <person name="Morgan M."/>
            <person name="Nazareth L.V."/>
            <person name="Nguyen N."/>
            <person name="Okwuonu G."/>
            <person name="Parker D."/>
            <person name="Richards S."/>
            <person name="Ruiz S.J."/>
            <person name="Santibanez J."/>
            <person name="Savard J."/>
            <person name="Scherer S.E."/>
            <person name="Schneider B."/>
            <person name="Sodergren E."/>
            <person name="Tautz D."/>
            <person name="Vattahil S."/>
            <person name="Villasana D."/>
            <person name="White C.S."/>
            <person name="Wright R."/>
            <person name="Park Y."/>
            <person name="Beeman R.W."/>
            <person name="Lord J."/>
            <person name="Oppert B."/>
            <person name="Lorenzen M."/>
            <person name="Brown S."/>
            <person name="Wang L."/>
            <person name="Savard J."/>
            <person name="Tautz D."/>
            <person name="Richards S."/>
            <person name="Weinstock G."/>
            <person name="Gibbs R.A."/>
            <person name="Liu Y."/>
            <person name="Worley K."/>
            <person name="Weinstock G."/>
            <person name="Elsik C.G."/>
            <person name="Reese J.T."/>
            <person name="Elhaik E."/>
            <person name="Landan G."/>
            <person name="Graur D."/>
            <person name="Arensburger P."/>
            <person name="Atkinson P."/>
            <person name="Beeman R.W."/>
            <person name="Beidler J."/>
            <person name="Brown S.J."/>
            <person name="Demuth J.P."/>
            <person name="Drury D.W."/>
            <person name="Du Y.Z."/>
            <person name="Fujiwara H."/>
            <person name="Lorenzen M."/>
            <person name="Maselli V."/>
            <person name="Osanai M."/>
            <person name="Park Y."/>
            <person name="Robertson H.M."/>
            <person name="Tu Z."/>
            <person name="Wang J.J."/>
            <person name="Wang S."/>
            <person name="Richards S."/>
            <person name="Song H."/>
            <person name="Zhang L."/>
            <person name="Sodergren E."/>
            <person name="Werner D."/>
            <person name="Stanke M."/>
            <person name="Morgenstern B."/>
            <person name="Solovyev V."/>
            <person name="Kosarev P."/>
            <person name="Brown G."/>
            <person name="Chen H.C."/>
            <person name="Ermolaeva O."/>
            <person name="Hlavina W."/>
            <person name="Kapustin Y."/>
            <person name="Kiryutin B."/>
            <person name="Kitts P."/>
            <person name="Maglott D."/>
            <person name="Pruitt K."/>
            <person name="Sapojnikov V."/>
            <person name="Souvorov A."/>
            <person name="Mackey A.J."/>
            <person name="Waterhouse R.M."/>
            <person name="Wyder S."/>
            <person name="Zdobnov E.M."/>
            <person name="Zdobnov E.M."/>
            <person name="Wyder S."/>
            <person name="Kriventseva E.V."/>
            <person name="Kadowaki T."/>
            <person name="Bork P."/>
            <person name="Aranda M."/>
            <person name="Bao R."/>
            <person name="Beermann A."/>
            <person name="Berns N."/>
            <person name="Bolognesi R."/>
            <person name="Bonneton F."/>
            <person name="Bopp D."/>
            <person name="Brown S.J."/>
            <person name="Bucher G."/>
            <person name="Butts T."/>
            <person name="Chaumot A."/>
            <person name="Denell R.E."/>
            <person name="Ferrier D.E."/>
            <person name="Friedrich M."/>
            <person name="Gordon C.M."/>
            <person name="Jindra M."/>
            <person name="Klingler M."/>
            <person name="Lan Q."/>
            <person name="Lattorff H.M."/>
            <person name="Laudet V."/>
            <person name="von Levetsow C."/>
            <person name="Liu Z."/>
            <person name="Lutz R."/>
            <person name="Lynch J.A."/>
            <person name="da Fonseca R.N."/>
            <person name="Posnien N."/>
            <person name="Reuter R."/>
            <person name="Roth S."/>
            <person name="Savard J."/>
            <person name="Schinko J.B."/>
            <person name="Schmitt C."/>
            <person name="Schoppmeier M."/>
            <person name="Schroder R."/>
            <person name="Shippy T.D."/>
            <person name="Simonnet F."/>
            <person name="Marques-Souza H."/>
            <person name="Tautz D."/>
            <person name="Tomoyasu Y."/>
            <person name="Trauner J."/>
            <person name="Van der Zee M."/>
            <person name="Vervoort M."/>
            <person name="Wittkopp N."/>
            <person name="Wimmer E.A."/>
            <person name="Yang X."/>
            <person name="Jones A.K."/>
            <person name="Sattelle D.B."/>
            <person name="Ebert P.R."/>
            <person name="Nelson D."/>
            <person name="Scott J.G."/>
            <person name="Beeman R.W."/>
            <person name="Muthukrishnan S."/>
            <person name="Kramer K.J."/>
            <person name="Arakane Y."/>
            <person name="Beeman R.W."/>
            <person name="Zhu Q."/>
            <person name="Hogenkamp D."/>
            <person name="Dixit R."/>
            <person name="Oppert B."/>
            <person name="Jiang H."/>
            <person name="Zou Z."/>
            <person name="Marshall J."/>
            <person name="Elpidina E."/>
            <person name="Vinokurov K."/>
            <person name="Oppert C."/>
            <person name="Zou Z."/>
            <person name="Evans J."/>
            <person name="Lu Z."/>
            <person name="Zhao P."/>
            <person name="Sumathipala N."/>
            <person name="Altincicek B."/>
            <person name="Vilcinskas A."/>
            <person name="Williams M."/>
            <person name="Hultmark D."/>
            <person name="Hetru C."/>
            <person name="Jiang H."/>
            <person name="Grimmelikhuijzen C.J."/>
            <person name="Hauser F."/>
            <person name="Cazzamali G."/>
            <person name="Williamson M."/>
            <person name="Park Y."/>
            <person name="Li B."/>
            <person name="Tanaka Y."/>
            <person name="Predel R."/>
            <person name="Neupert S."/>
            <person name="Schachtner J."/>
            <person name="Verleyen P."/>
            <person name="Raible F."/>
            <person name="Bork P."/>
            <person name="Friedrich M."/>
            <person name="Walden K.K."/>
            <person name="Robertson H.M."/>
            <person name="Angeli S."/>
            <person name="Foret S."/>
            <person name="Bucher G."/>
            <person name="Schuetz S."/>
            <person name="Maleszka R."/>
            <person name="Wimmer E.A."/>
            <person name="Beeman R.W."/>
            <person name="Lorenzen M."/>
            <person name="Tomoyasu Y."/>
            <person name="Miller S.C."/>
            <person name="Grossmann D."/>
            <person name="Bucher G."/>
        </authorList>
    </citation>
    <scope>NUCLEOTIDE SEQUENCE [LARGE SCALE GENOMIC DNA]</scope>
    <source>
        <strain evidence="2 3">Georgia GA2</strain>
    </source>
</reference>
<dbReference type="AlphaFoldDB" id="D6WUM5"/>
<dbReference type="Proteomes" id="UP000007266">
    <property type="component" value="Linkage group 8"/>
</dbReference>
<evidence type="ECO:0000313" key="2">
    <source>
        <dbReference type="EMBL" id="EFA08356.2"/>
    </source>
</evidence>
<name>D6WUM5_TRICA</name>
<feature type="compositionally biased region" description="Low complexity" evidence="1">
    <location>
        <begin position="436"/>
        <end position="464"/>
    </location>
</feature>
<dbReference type="EMBL" id="KQ971357">
    <property type="protein sequence ID" value="EFA08356.2"/>
    <property type="molecule type" value="Genomic_DNA"/>
</dbReference>
<dbReference type="KEGG" id="tca:103313788"/>
<accession>D6WUM5</accession>
<protein>
    <submittedName>
        <fullName evidence="2">Uncharacterized protein</fullName>
    </submittedName>
</protein>
<dbReference type="InParanoid" id="D6WUM5"/>
<sequence length="464" mass="53851">MSVPPNAAPPEPINTESTGWKIFSAFIHDTPLSVPEEDLWTYVSDELKLDTQGIPYECREQLPLILVAFMNIWSGWHFKTDFREGKFPKEHYYHRFHKYMRHKLHTAIRGQLAVALKAVKDQQQRTAALVQAEPENKIDSDFSPFTIHVQCPANMLNTIVFSNVGDDIVMKQHLGGEWEELTTTQLLNWPHVEAIFRTKDICFVRRQRTEYLRYLNFLPHESVKHSESVIDNVEILPNYGNQRRCFSYNFFKAYFNTYLEFLEKLVAPVKFNEIQDILTQFLEDVKYINVNNSMVTNTSVSFRLSPVPFIRNKKLVKNSDNKLDSRVGYCEIITPQIELILVYCKAEQTDTPYLSFDFIEELKNSDKTEAVIMPSIVYRCTFCSVRFTSHDSKKMLLQHLKITHKMEQQVRCTYCKKHFNVPSLAANRWSHKCQPSQNSSVSRSNNAVSSTSGTSSEQTSITIN</sequence>
<dbReference type="HOGENOM" id="CLU_416997_0_0_1"/>
<evidence type="ECO:0000256" key="1">
    <source>
        <dbReference type="SAM" id="MobiDB-lite"/>
    </source>
</evidence>
<gene>
    <name evidence="2" type="primary">AUGUSTUS-3.0.2_05999</name>
    <name evidence="2" type="ORF">TcasGA2_TC005999</name>
</gene>
<dbReference type="Gene3D" id="3.30.160.60">
    <property type="entry name" value="Classic Zinc Finger"/>
    <property type="match status" value="1"/>
</dbReference>
<dbReference type="OMA" id="INTESTG"/>
<dbReference type="OrthoDB" id="7268531at2759"/>
<evidence type="ECO:0000313" key="3">
    <source>
        <dbReference type="Proteomes" id="UP000007266"/>
    </source>
</evidence>
<proteinExistence type="predicted"/>
<feature type="region of interest" description="Disordered" evidence="1">
    <location>
        <begin position="434"/>
        <end position="464"/>
    </location>
</feature>
<keyword evidence="3" id="KW-1185">Reference proteome</keyword>
<organism evidence="2 3">
    <name type="scientific">Tribolium castaneum</name>
    <name type="common">Red flour beetle</name>
    <dbReference type="NCBI Taxonomy" id="7070"/>
    <lineage>
        <taxon>Eukaryota</taxon>
        <taxon>Metazoa</taxon>
        <taxon>Ecdysozoa</taxon>
        <taxon>Arthropoda</taxon>
        <taxon>Hexapoda</taxon>
        <taxon>Insecta</taxon>
        <taxon>Pterygota</taxon>
        <taxon>Neoptera</taxon>
        <taxon>Endopterygota</taxon>
        <taxon>Coleoptera</taxon>
        <taxon>Polyphaga</taxon>
        <taxon>Cucujiformia</taxon>
        <taxon>Tenebrionidae</taxon>
        <taxon>Tenebrionidae incertae sedis</taxon>
        <taxon>Tribolium</taxon>
    </lineage>
</organism>
<reference evidence="2 3" key="2">
    <citation type="journal article" date="2010" name="Nucleic Acids Res.">
        <title>BeetleBase in 2010: revisions to provide comprehensive genomic information for Tribolium castaneum.</title>
        <authorList>
            <person name="Kim H.S."/>
            <person name="Murphy T."/>
            <person name="Xia J."/>
            <person name="Caragea D."/>
            <person name="Park Y."/>
            <person name="Beeman R.W."/>
            <person name="Lorenzen M.D."/>
            <person name="Butcher S."/>
            <person name="Manak J.R."/>
            <person name="Brown S.J."/>
        </authorList>
    </citation>
    <scope>GENOME REANNOTATION</scope>
    <source>
        <strain evidence="2 3">Georgia GA2</strain>
    </source>
</reference>